<organism evidence="2 3">
    <name type="scientific">Artemisia annua</name>
    <name type="common">Sweet wormwood</name>
    <dbReference type="NCBI Taxonomy" id="35608"/>
    <lineage>
        <taxon>Eukaryota</taxon>
        <taxon>Viridiplantae</taxon>
        <taxon>Streptophyta</taxon>
        <taxon>Embryophyta</taxon>
        <taxon>Tracheophyta</taxon>
        <taxon>Spermatophyta</taxon>
        <taxon>Magnoliopsida</taxon>
        <taxon>eudicotyledons</taxon>
        <taxon>Gunneridae</taxon>
        <taxon>Pentapetalae</taxon>
        <taxon>asterids</taxon>
        <taxon>campanulids</taxon>
        <taxon>Asterales</taxon>
        <taxon>Asteraceae</taxon>
        <taxon>Asteroideae</taxon>
        <taxon>Anthemideae</taxon>
        <taxon>Artemisiinae</taxon>
        <taxon>Artemisia</taxon>
    </lineage>
</organism>
<keyword evidence="3" id="KW-1185">Reference proteome</keyword>
<reference evidence="2 3" key="1">
    <citation type="journal article" date="2018" name="Mol. Plant">
        <title>The genome of Artemisia annua provides insight into the evolution of Asteraceae family and artemisinin biosynthesis.</title>
        <authorList>
            <person name="Shen Q."/>
            <person name="Zhang L."/>
            <person name="Liao Z."/>
            <person name="Wang S."/>
            <person name="Yan T."/>
            <person name="Shi P."/>
            <person name="Liu M."/>
            <person name="Fu X."/>
            <person name="Pan Q."/>
            <person name="Wang Y."/>
            <person name="Lv Z."/>
            <person name="Lu X."/>
            <person name="Zhang F."/>
            <person name="Jiang W."/>
            <person name="Ma Y."/>
            <person name="Chen M."/>
            <person name="Hao X."/>
            <person name="Li L."/>
            <person name="Tang Y."/>
            <person name="Lv G."/>
            <person name="Zhou Y."/>
            <person name="Sun X."/>
            <person name="Brodelius P.E."/>
            <person name="Rose J.K.C."/>
            <person name="Tang K."/>
        </authorList>
    </citation>
    <scope>NUCLEOTIDE SEQUENCE [LARGE SCALE GENOMIC DNA]</scope>
    <source>
        <strain evidence="3">cv. Huhao1</strain>
        <tissue evidence="2">Leaf</tissue>
    </source>
</reference>
<sequence length="166" mass="18762">MSAVKVGADGVIDSSVLDNNLHDHNERYVVVHYFGRNIWLDIDQAPSKPITGEGVYSNGHLNWLCPYFYSDDDDRTGFRRVQQITKDIQDIVNSLKNSSTVELQDDKLRRRNDWRKWIHTGSQSQTSIEEASLKNLSLEDKPSNEVGPSSSLRLPNGEVSSEEPSS</sequence>
<dbReference type="SUPFAM" id="SSF46785">
    <property type="entry name" value="Winged helix' DNA-binding domain"/>
    <property type="match status" value="1"/>
</dbReference>
<dbReference type="Gene3D" id="1.10.10.10">
    <property type="entry name" value="Winged helix-like DNA-binding domain superfamily/Winged helix DNA-binding domain"/>
    <property type="match status" value="1"/>
</dbReference>
<accession>A0A2U1MBG8</accession>
<protein>
    <submittedName>
        <fullName evidence="2">RNA-binding protein Lupus La</fullName>
    </submittedName>
</protein>
<dbReference type="OrthoDB" id="340227at2759"/>
<evidence type="ECO:0000313" key="3">
    <source>
        <dbReference type="Proteomes" id="UP000245207"/>
    </source>
</evidence>
<dbReference type="STRING" id="35608.A0A2U1MBG8"/>
<dbReference type="AlphaFoldDB" id="A0A2U1MBG8"/>
<feature type="region of interest" description="Disordered" evidence="1">
    <location>
        <begin position="134"/>
        <end position="166"/>
    </location>
</feature>
<evidence type="ECO:0000256" key="1">
    <source>
        <dbReference type="SAM" id="MobiDB-lite"/>
    </source>
</evidence>
<dbReference type="EMBL" id="PKPP01005850">
    <property type="protein sequence ID" value="PWA58593.1"/>
    <property type="molecule type" value="Genomic_DNA"/>
</dbReference>
<feature type="compositionally biased region" description="Polar residues" evidence="1">
    <location>
        <begin position="146"/>
        <end position="166"/>
    </location>
</feature>
<comment type="caution">
    <text evidence="2">The sequence shown here is derived from an EMBL/GenBank/DDBJ whole genome shotgun (WGS) entry which is preliminary data.</text>
</comment>
<dbReference type="Proteomes" id="UP000245207">
    <property type="component" value="Unassembled WGS sequence"/>
</dbReference>
<dbReference type="InterPro" id="IPR036390">
    <property type="entry name" value="WH_DNA-bd_sf"/>
</dbReference>
<proteinExistence type="predicted"/>
<dbReference type="InterPro" id="IPR036388">
    <property type="entry name" value="WH-like_DNA-bd_sf"/>
</dbReference>
<evidence type="ECO:0000313" key="2">
    <source>
        <dbReference type="EMBL" id="PWA58593.1"/>
    </source>
</evidence>
<gene>
    <name evidence="2" type="ORF">CTI12_AA399950</name>
</gene>
<name>A0A2U1MBG8_ARTAN</name>